<dbReference type="RefSeq" id="WP_188394601.1">
    <property type="nucleotide sequence ID" value="NZ_BMCG01000001.1"/>
</dbReference>
<keyword evidence="2" id="KW-1185">Reference proteome</keyword>
<protein>
    <submittedName>
        <fullName evidence="1">Uncharacterized protein</fullName>
    </submittedName>
</protein>
<reference evidence="1" key="1">
    <citation type="journal article" date="2014" name="Int. J. Syst. Evol. Microbiol.">
        <title>Complete genome sequence of Corynebacterium casei LMG S-19264T (=DSM 44701T), isolated from a smear-ripened cheese.</title>
        <authorList>
            <consortium name="US DOE Joint Genome Institute (JGI-PGF)"/>
            <person name="Walter F."/>
            <person name="Albersmeier A."/>
            <person name="Kalinowski J."/>
            <person name="Ruckert C."/>
        </authorList>
    </citation>
    <scope>NUCLEOTIDE SEQUENCE</scope>
    <source>
        <strain evidence="1">CCM 7086</strain>
    </source>
</reference>
<reference evidence="1" key="2">
    <citation type="submission" date="2020-09" db="EMBL/GenBank/DDBJ databases">
        <authorList>
            <person name="Sun Q."/>
            <person name="Sedlacek I."/>
        </authorList>
    </citation>
    <scope>NUCLEOTIDE SEQUENCE</scope>
    <source>
        <strain evidence="1">CCM 7086</strain>
    </source>
</reference>
<sequence>MQDASQQTDGLDPAKVTILRQLWEASQESDGAWSLAKLSKRAGIPMSTLLRILNEFDTAGIVDLTEQEDGRRFAALNADGLALFPSLFSTQ</sequence>
<dbReference type="AlphaFoldDB" id="A0A8J2UJG7"/>
<comment type="caution">
    <text evidence="1">The sequence shown here is derived from an EMBL/GenBank/DDBJ whole genome shotgun (WGS) entry which is preliminary data.</text>
</comment>
<name>A0A8J2UJG7_9BURK</name>
<evidence type="ECO:0000313" key="2">
    <source>
        <dbReference type="Proteomes" id="UP000620266"/>
    </source>
</evidence>
<dbReference type="Proteomes" id="UP000620266">
    <property type="component" value="Unassembled WGS sequence"/>
</dbReference>
<dbReference type="SUPFAM" id="SSF46785">
    <property type="entry name" value="Winged helix' DNA-binding domain"/>
    <property type="match status" value="1"/>
</dbReference>
<dbReference type="EMBL" id="BMCG01000001">
    <property type="protein sequence ID" value="GGB98925.1"/>
    <property type="molecule type" value="Genomic_DNA"/>
</dbReference>
<dbReference type="InterPro" id="IPR036388">
    <property type="entry name" value="WH-like_DNA-bd_sf"/>
</dbReference>
<gene>
    <name evidence="1" type="ORF">GCM10007205_05270</name>
</gene>
<accession>A0A8J2UJG7</accession>
<dbReference type="InterPro" id="IPR036390">
    <property type="entry name" value="WH_DNA-bd_sf"/>
</dbReference>
<evidence type="ECO:0000313" key="1">
    <source>
        <dbReference type="EMBL" id="GGB98925.1"/>
    </source>
</evidence>
<dbReference type="Gene3D" id="1.10.10.10">
    <property type="entry name" value="Winged helix-like DNA-binding domain superfamily/Winged helix DNA-binding domain"/>
    <property type="match status" value="1"/>
</dbReference>
<organism evidence="1 2">
    <name type="scientific">Oxalicibacterium flavum</name>
    <dbReference type="NCBI Taxonomy" id="179467"/>
    <lineage>
        <taxon>Bacteria</taxon>
        <taxon>Pseudomonadati</taxon>
        <taxon>Pseudomonadota</taxon>
        <taxon>Betaproteobacteria</taxon>
        <taxon>Burkholderiales</taxon>
        <taxon>Oxalobacteraceae</taxon>
        <taxon>Oxalicibacterium</taxon>
    </lineage>
</organism>
<proteinExistence type="predicted"/>